<sequence length="186" mass="21028">MAKTAEKAVMVGARISPKLQYGLRLLARVQGRTIAEAVEWSISLALRQTRIGNGEERLNKVVDTAWEKSSDAQRIEYLRRKAPELLDFDERAAWNLVIRCAELWEEAFYGLETDADGDHVLVRVAKDDPNREEQWDDRVPLFPIIEKHWEAIKSVGNALGKAGEIEMRFTLAQILDGTALKLAGID</sequence>
<proteinExistence type="predicted"/>
<name>A0ABU1WF01_9GAMM</name>
<dbReference type="RefSeq" id="WP_310064419.1">
    <property type="nucleotide sequence ID" value="NZ_JAVDVY010000003.1"/>
</dbReference>
<accession>A0ABU1WF01</accession>
<dbReference type="EMBL" id="JAVDVY010000003">
    <property type="protein sequence ID" value="MDR7136175.1"/>
    <property type="molecule type" value="Genomic_DNA"/>
</dbReference>
<gene>
    <name evidence="1" type="ORF">J2X06_003393</name>
</gene>
<protein>
    <submittedName>
        <fullName evidence="1">Uncharacterized protein</fullName>
    </submittedName>
</protein>
<comment type="caution">
    <text evidence="1">The sequence shown here is derived from an EMBL/GenBank/DDBJ whole genome shotgun (WGS) entry which is preliminary data.</text>
</comment>
<evidence type="ECO:0000313" key="1">
    <source>
        <dbReference type="EMBL" id="MDR7136175.1"/>
    </source>
</evidence>
<dbReference type="Proteomes" id="UP001251524">
    <property type="component" value="Unassembled WGS sequence"/>
</dbReference>
<keyword evidence="2" id="KW-1185">Reference proteome</keyword>
<reference evidence="1 2" key="1">
    <citation type="submission" date="2023-07" db="EMBL/GenBank/DDBJ databases">
        <title>Sorghum-associated microbial communities from plants grown in Nebraska, USA.</title>
        <authorList>
            <person name="Schachtman D."/>
        </authorList>
    </citation>
    <scope>NUCLEOTIDE SEQUENCE [LARGE SCALE GENOMIC DNA]</scope>
    <source>
        <strain evidence="1 2">BE198</strain>
    </source>
</reference>
<organism evidence="1 2">
    <name type="scientific">Lysobacter niastensis</name>
    <dbReference type="NCBI Taxonomy" id="380629"/>
    <lineage>
        <taxon>Bacteria</taxon>
        <taxon>Pseudomonadati</taxon>
        <taxon>Pseudomonadota</taxon>
        <taxon>Gammaproteobacteria</taxon>
        <taxon>Lysobacterales</taxon>
        <taxon>Lysobacteraceae</taxon>
        <taxon>Lysobacter</taxon>
    </lineage>
</organism>
<evidence type="ECO:0000313" key="2">
    <source>
        <dbReference type="Proteomes" id="UP001251524"/>
    </source>
</evidence>